<dbReference type="EMBL" id="JH817761">
    <property type="protein sequence ID" value="EKC24294.1"/>
    <property type="molecule type" value="Genomic_DNA"/>
</dbReference>
<gene>
    <name evidence="4" type="ORF">CGI_10010262</name>
</gene>
<dbReference type="PRINTS" id="PR00007">
    <property type="entry name" value="COMPLEMNTC1Q"/>
</dbReference>
<accession>K1PYY5</accession>
<name>K1PYY5_MAGGI</name>
<dbReference type="GO" id="GO:0005576">
    <property type="term" value="C:extracellular region"/>
    <property type="evidence" value="ECO:0007669"/>
    <property type="project" value="UniProtKB-SubCell"/>
</dbReference>
<reference evidence="4" key="1">
    <citation type="journal article" date="2012" name="Nature">
        <title>The oyster genome reveals stress adaptation and complexity of shell formation.</title>
        <authorList>
            <person name="Zhang G."/>
            <person name="Fang X."/>
            <person name="Guo X."/>
            <person name="Li L."/>
            <person name="Luo R."/>
            <person name="Xu F."/>
            <person name="Yang P."/>
            <person name="Zhang L."/>
            <person name="Wang X."/>
            <person name="Qi H."/>
            <person name="Xiong Z."/>
            <person name="Que H."/>
            <person name="Xie Y."/>
            <person name="Holland P.W."/>
            <person name="Paps J."/>
            <person name="Zhu Y."/>
            <person name="Wu F."/>
            <person name="Chen Y."/>
            <person name="Wang J."/>
            <person name="Peng C."/>
            <person name="Meng J."/>
            <person name="Yang L."/>
            <person name="Liu J."/>
            <person name="Wen B."/>
            <person name="Zhang N."/>
            <person name="Huang Z."/>
            <person name="Zhu Q."/>
            <person name="Feng Y."/>
            <person name="Mount A."/>
            <person name="Hedgecock D."/>
            <person name="Xu Z."/>
            <person name="Liu Y."/>
            <person name="Domazet-Loso T."/>
            <person name="Du Y."/>
            <person name="Sun X."/>
            <person name="Zhang S."/>
            <person name="Liu B."/>
            <person name="Cheng P."/>
            <person name="Jiang X."/>
            <person name="Li J."/>
            <person name="Fan D."/>
            <person name="Wang W."/>
            <person name="Fu W."/>
            <person name="Wang T."/>
            <person name="Wang B."/>
            <person name="Zhang J."/>
            <person name="Peng Z."/>
            <person name="Li Y."/>
            <person name="Li N."/>
            <person name="Wang J."/>
            <person name="Chen M."/>
            <person name="He Y."/>
            <person name="Tan F."/>
            <person name="Song X."/>
            <person name="Zheng Q."/>
            <person name="Huang R."/>
            <person name="Yang H."/>
            <person name="Du X."/>
            <person name="Chen L."/>
            <person name="Yang M."/>
            <person name="Gaffney P.M."/>
            <person name="Wang S."/>
            <person name="Luo L."/>
            <person name="She Z."/>
            <person name="Ming Y."/>
            <person name="Huang W."/>
            <person name="Zhang S."/>
            <person name="Huang B."/>
            <person name="Zhang Y."/>
            <person name="Qu T."/>
            <person name="Ni P."/>
            <person name="Miao G."/>
            <person name="Wang J."/>
            <person name="Wang Q."/>
            <person name="Steinberg C.E."/>
            <person name="Wang H."/>
            <person name="Li N."/>
            <person name="Qian L."/>
            <person name="Zhang G."/>
            <person name="Li Y."/>
            <person name="Yang H."/>
            <person name="Liu X."/>
            <person name="Wang J."/>
            <person name="Yin Y."/>
            <person name="Wang J."/>
        </authorList>
    </citation>
    <scope>NUCLEOTIDE SEQUENCE [LARGE SCALE GENOMIC DNA]</scope>
    <source>
        <strain evidence="4">05x7-T-G4-1.051#20</strain>
    </source>
</reference>
<dbReference type="InterPro" id="IPR001073">
    <property type="entry name" value="C1q_dom"/>
</dbReference>
<evidence type="ECO:0000256" key="3">
    <source>
        <dbReference type="ARBA" id="ARBA00022729"/>
    </source>
</evidence>
<evidence type="ECO:0000256" key="1">
    <source>
        <dbReference type="ARBA" id="ARBA00004613"/>
    </source>
</evidence>
<dbReference type="PROSITE" id="PS50871">
    <property type="entry name" value="C1Q"/>
    <property type="match status" value="1"/>
</dbReference>
<protein>
    <submittedName>
        <fullName evidence="4">Complement C1q-like protein 4</fullName>
    </submittedName>
</protein>
<proteinExistence type="predicted"/>
<comment type="subcellular location">
    <subcellularLocation>
        <location evidence="1">Secreted</location>
    </subcellularLocation>
</comment>
<dbReference type="Pfam" id="PF00386">
    <property type="entry name" value="C1q"/>
    <property type="match status" value="1"/>
</dbReference>
<dbReference type="InterPro" id="IPR050822">
    <property type="entry name" value="Cerebellin_Synaptic_Org"/>
</dbReference>
<dbReference type="AlphaFoldDB" id="K1PYY5"/>
<dbReference type="SMART" id="SM00110">
    <property type="entry name" value="C1Q"/>
    <property type="match status" value="1"/>
</dbReference>
<evidence type="ECO:0000313" key="4">
    <source>
        <dbReference type="EMBL" id="EKC24294.1"/>
    </source>
</evidence>
<dbReference type="PANTHER" id="PTHR22923:SF116">
    <property type="entry name" value="C1Q DOMAIN-CONTAINING PROTEIN"/>
    <property type="match status" value="1"/>
</dbReference>
<dbReference type="HOGENOM" id="CLU_001074_8_3_1"/>
<dbReference type="PANTHER" id="PTHR22923">
    <property type="entry name" value="CEREBELLIN-RELATED"/>
    <property type="match status" value="1"/>
</dbReference>
<dbReference type="SUPFAM" id="SSF49842">
    <property type="entry name" value="TNF-like"/>
    <property type="match status" value="1"/>
</dbReference>
<organism evidence="4">
    <name type="scientific">Magallana gigas</name>
    <name type="common">Pacific oyster</name>
    <name type="synonym">Crassostrea gigas</name>
    <dbReference type="NCBI Taxonomy" id="29159"/>
    <lineage>
        <taxon>Eukaryota</taxon>
        <taxon>Metazoa</taxon>
        <taxon>Spiralia</taxon>
        <taxon>Lophotrochozoa</taxon>
        <taxon>Mollusca</taxon>
        <taxon>Bivalvia</taxon>
        <taxon>Autobranchia</taxon>
        <taxon>Pteriomorphia</taxon>
        <taxon>Ostreida</taxon>
        <taxon>Ostreoidea</taxon>
        <taxon>Ostreidae</taxon>
        <taxon>Magallana</taxon>
    </lineage>
</organism>
<dbReference type="Gene3D" id="2.60.120.40">
    <property type="match status" value="1"/>
</dbReference>
<dbReference type="InParanoid" id="K1PYY5"/>
<keyword evidence="2" id="KW-0964">Secreted</keyword>
<keyword evidence="3" id="KW-0732">Signal</keyword>
<dbReference type="InterPro" id="IPR008983">
    <property type="entry name" value="Tumour_necrosis_fac-like_dom"/>
</dbReference>
<sequence>MSQNVLINTISKYKTFVYDRVETNVGNGYNVQTGNFTAPESGIYVFHTTTAAFDKSHSTIEIVANGQVKDITWADAMDHDDRAVASSMTVLSLTEGDVVYVRVGLLFGGNYLESNQYTRMSFSGFKLA</sequence>
<evidence type="ECO:0000256" key="2">
    <source>
        <dbReference type="ARBA" id="ARBA00022525"/>
    </source>
</evidence>